<dbReference type="Proteomes" id="UP000509346">
    <property type="component" value="Chromosome"/>
</dbReference>
<dbReference type="EMBL" id="CP058909">
    <property type="protein sequence ID" value="QLH82485.1"/>
    <property type="molecule type" value="Genomic_DNA"/>
</dbReference>
<proteinExistence type="predicted"/>
<dbReference type="AlphaFoldDB" id="A0A7D5TBW4"/>
<dbReference type="OrthoDB" id="204867at2157"/>
<reference evidence="1 3" key="1">
    <citation type="submission" date="2020-07" db="EMBL/GenBank/DDBJ databases">
        <title>Halosimplex litoreum sp. nov. and Halosimplex rubrum sp. nov., isolated from different salt environments.</title>
        <authorList>
            <person name="Cui H."/>
        </authorList>
    </citation>
    <scope>NUCLEOTIDE SEQUENCE [LARGE SCALE GENOMIC DNA]</scope>
    <source>
        <strain evidence="1 3">R2</strain>
    </source>
</reference>
<gene>
    <name evidence="1" type="ORF">HZS54_12740</name>
    <name evidence="2" type="ORF">HZS54_13045</name>
</gene>
<sequence length="102" mass="11340">MIEPIVDPAPYYDVEWLDCIRCGGNGEHVECIDDLCHAQGHCMHGDNLCALCEGVGLISEELAERWRRRDAFEAVTAPDADLRARGTLQAAARERRQEADTA</sequence>
<protein>
    <submittedName>
        <fullName evidence="1">Uncharacterized protein</fullName>
    </submittedName>
</protein>
<keyword evidence="3" id="KW-1185">Reference proteome</keyword>
<evidence type="ECO:0000313" key="2">
    <source>
        <dbReference type="EMBL" id="QLH82485.1"/>
    </source>
</evidence>
<name>A0A7D5TBW4_9EURY</name>
<dbReference type="EMBL" id="CP058909">
    <property type="protein sequence ID" value="QLH82429.1"/>
    <property type="molecule type" value="Genomic_DNA"/>
</dbReference>
<dbReference type="RefSeq" id="WP_179917580.1">
    <property type="nucleotide sequence ID" value="NZ_CP058909.1"/>
</dbReference>
<dbReference type="GeneID" id="56083532"/>
<dbReference type="KEGG" id="hpel:HZS54_13045"/>
<evidence type="ECO:0000313" key="3">
    <source>
        <dbReference type="Proteomes" id="UP000509346"/>
    </source>
</evidence>
<organism evidence="1 3">
    <name type="scientific">Halosimplex pelagicum</name>
    <dbReference type="NCBI Taxonomy" id="869886"/>
    <lineage>
        <taxon>Archaea</taxon>
        <taxon>Methanobacteriati</taxon>
        <taxon>Methanobacteriota</taxon>
        <taxon>Stenosarchaea group</taxon>
        <taxon>Halobacteria</taxon>
        <taxon>Halobacteriales</taxon>
        <taxon>Haloarculaceae</taxon>
        <taxon>Halosimplex</taxon>
    </lineage>
</organism>
<accession>A0A7D5TBW4</accession>
<evidence type="ECO:0000313" key="1">
    <source>
        <dbReference type="EMBL" id="QLH82429.1"/>
    </source>
</evidence>
<dbReference type="KEGG" id="hpel:HZS54_12740"/>